<comment type="function">
    <text evidence="1">Catalyzes the synthesis of GMP from XMP.</text>
</comment>
<dbReference type="GO" id="GO:0005829">
    <property type="term" value="C:cytosol"/>
    <property type="evidence" value="ECO:0007669"/>
    <property type="project" value="TreeGrafter"/>
</dbReference>
<dbReference type="PANTHER" id="PTHR11922">
    <property type="entry name" value="GMP SYNTHASE-RELATED"/>
    <property type="match status" value="1"/>
</dbReference>
<dbReference type="Pfam" id="PF00958">
    <property type="entry name" value="GMP_synt_C"/>
    <property type="match status" value="1"/>
</dbReference>
<evidence type="ECO:0000256" key="2">
    <source>
        <dbReference type="ARBA" id="ARBA00005153"/>
    </source>
</evidence>
<dbReference type="CDD" id="cd01997">
    <property type="entry name" value="GMP_synthase_C"/>
    <property type="match status" value="1"/>
</dbReference>
<evidence type="ECO:0000313" key="13">
    <source>
        <dbReference type="EMBL" id="MBM3276040.1"/>
    </source>
</evidence>
<reference evidence="13 14" key="1">
    <citation type="submission" date="2019-03" db="EMBL/GenBank/DDBJ databases">
        <title>Lake Tanganyika Metagenome-Assembled Genomes (MAGs).</title>
        <authorList>
            <person name="Tran P."/>
        </authorList>
    </citation>
    <scope>NUCLEOTIDE SEQUENCE [LARGE SCALE GENOMIC DNA]</scope>
    <source>
        <strain evidence="13">K_DeepCast_65m_m2_236</strain>
    </source>
</reference>
<comment type="caution">
    <text evidence="11">Lacks conserved residue(s) required for the propagation of feature annotation.</text>
</comment>
<evidence type="ECO:0000256" key="7">
    <source>
        <dbReference type="ARBA" id="ARBA00022755"/>
    </source>
</evidence>
<evidence type="ECO:0000256" key="10">
    <source>
        <dbReference type="ARBA" id="ARBA00031356"/>
    </source>
</evidence>
<evidence type="ECO:0000259" key="12">
    <source>
        <dbReference type="PROSITE" id="PS51553"/>
    </source>
</evidence>
<proteinExistence type="predicted"/>
<evidence type="ECO:0000256" key="8">
    <source>
        <dbReference type="ARBA" id="ARBA00022840"/>
    </source>
</evidence>
<dbReference type="SUPFAM" id="SSF52402">
    <property type="entry name" value="Adenine nucleotide alpha hydrolases-like"/>
    <property type="match status" value="1"/>
</dbReference>
<dbReference type="Gene3D" id="3.40.50.620">
    <property type="entry name" value="HUPs"/>
    <property type="match status" value="1"/>
</dbReference>
<dbReference type="EC" id="6.3.5.2" evidence="3"/>
<sequence>NESIEVVQFLTAAGVANLVFVDASARFLSRLAGISDPEEKRKVIGDTFIEVQEAEMERLGLDGADVMLGQGTLYTDLIESGLGVGKNAAVIKTHHNVGTPLIRAKRDAGLLVEPNREIFKDEVRELGLRLGLPEALVYRHPFPGPGLAIRVLGEVTPDRLAILRRVDEVFLDEIRAAGLYRTIWQAFAVLLPVRSVGVQGDGRSYDHVVALRAVSSVDGMTAEVFAFPWDVLLRAATRITNEVKGVNRVVYDISSKPPATIEWE</sequence>
<dbReference type="InterPro" id="IPR025777">
    <property type="entry name" value="GMPS_ATP_PPase_dom"/>
</dbReference>
<dbReference type="PROSITE" id="PS51553">
    <property type="entry name" value="GMPS_ATP_PPASE"/>
    <property type="match status" value="1"/>
</dbReference>
<evidence type="ECO:0000256" key="5">
    <source>
        <dbReference type="ARBA" id="ARBA00022741"/>
    </source>
</evidence>
<evidence type="ECO:0000256" key="1">
    <source>
        <dbReference type="ARBA" id="ARBA00002332"/>
    </source>
</evidence>
<evidence type="ECO:0000256" key="4">
    <source>
        <dbReference type="ARBA" id="ARBA00022598"/>
    </source>
</evidence>
<name>A0A937X822_9BACT</name>
<keyword evidence="4" id="KW-0436">Ligase</keyword>
<keyword evidence="8 11" id="KW-0067">ATP-binding</keyword>
<keyword evidence="9" id="KW-0315">Glutamine amidotransferase</keyword>
<dbReference type="Proteomes" id="UP000703893">
    <property type="component" value="Unassembled WGS sequence"/>
</dbReference>
<dbReference type="PANTHER" id="PTHR11922:SF2">
    <property type="entry name" value="GMP SYNTHASE [GLUTAMINE-HYDROLYZING]"/>
    <property type="match status" value="1"/>
</dbReference>
<feature type="non-terminal residue" evidence="13">
    <location>
        <position position="1"/>
    </location>
</feature>
<dbReference type="GO" id="GO:0005524">
    <property type="term" value="F:ATP binding"/>
    <property type="evidence" value="ECO:0007669"/>
    <property type="project" value="UniProtKB-UniRule"/>
</dbReference>
<evidence type="ECO:0000256" key="11">
    <source>
        <dbReference type="PROSITE-ProRule" id="PRU00886"/>
    </source>
</evidence>
<protein>
    <recommendedName>
        <fullName evidence="3">GMP synthase (glutamine-hydrolyzing)</fullName>
        <ecNumber evidence="3">6.3.5.2</ecNumber>
    </recommendedName>
    <alternativeName>
        <fullName evidence="10">Glutamine amidotransferase</fullName>
    </alternativeName>
</protein>
<comment type="caution">
    <text evidence="13">The sequence shown here is derived from an EMBL/GenBank/DDBJ whole genome shotgun (WGS) entry which is preliminary data.</text>
</comment>
<accession>A0A937X822</accession>
<dbReference type="InterPro" id="IPR001674">
    <property type="entry name" value="GMP_synth_C"/>
</dbReference>
<keyword evidence="6 11" id="KW-0332">GMP biosynthesis</keyword>
<dbReference type="EMBL" id="VGJX01000832">
    <property type="protein sequence ID" value="MBM3276040.1"/>
    <property type="molecule type" value="Genomic_DNA"/>
</dbReference>
<dbReference type="AlphaFoldDB" id="A0A937X822"/>
<organism evidence="13 14">
    <name type="scientific">Candidatus Tanganyikabacteria bacterium</name>
    <dbReference type="NCBI Taxonomy" id="2961651"/>
    <lineage>
        <taxon>Bacteria</taxon>
        <taxon>Bacillati</taxon>
        <taxon>Candidatus Sericytochromatia</taxon>
        <taxon>Candidatus Tanganyikabacteria</taxon>
    </lineage>
</organism>
<evidence type="ECO:0000256" key="9">
    <source>
        <dbReference type="ARBA" id="ARBA00022962"/>
    </source>
</evidence>
<dbReference type="GO" id="GO:0003921">
    <property type="term" value="F:GMP synthase activity"/>
    <property type="evidence" value="ECO:0007669"/>
    <property type="project" value="InterPro"/>
</dbReference>
<gene>
    <name evidence="13" type="ORF">FJZ00_12885</name>
</gene>
<dbReference type="SUPFAM" id="SSF54810">
    <property type="entry name" value="GMP synthetase C-terminal dimerisation domain"/>
    <property type="match status" value="1"/>
</dbReference>
<dbReference type="InterPro" id="IPR014729">
    <property type="entry name" value="Rossmann-like_a/b/a_fold"/>
</dbReference>
<dbReference type="Gene3D" id="3.30.300.10">
    <property type="match status" value="1"/>
</dbReference>
<keyword evidence="7 11" id="KW-0658">Purine biosynthesis</keyword>
<evidence type="ECO:0000256" key="6">
    <source>
        <dbReference type="ARBA" id="ARBA00022749"/>
    </source>
</evidence>
<evidence type="ECO:0000256" key="3">
    <source>
        <dbReference type="ARBA" id="ARBA00012746"/>
    </source>
</evidence>
<dbReference type="FunFam" id="3.30.300.10:FF:000002">
    <property type="entry name" value="GMP synthase [glutamine-hydrolyzing]"/>
    <property type="match status" value="1"/>
</dbReference>
<evidence type="ECO:0000313" key="14">
    <source>
        <dbReference type="Proteomes" id="UP000703893"/>
    </source>
</evidence>
<feature type="domain" description="GMPS ATP-PPase" evidence="12">
    <location>
        <begin position="1"/>
        <end position="139"/>
    </location>
</feature>
<comment type="pathway">
    <text evidence="2">Purine metabolism; GMP biosynthesis; GMP from XMP (L-Gln route): step 1/1.</text>
</comment>
<keyword evidence="5 11" id="KW-0547">Nucleotide-binding</keyword>